<sequence>MPQCLVTRNHPTPPHRLKVRFCKDDRDEKEVKTNGNNRIKIMQITANTHNFTTKQRVSHAKIKLNRAFLVSLGLFLPLNSVGR</sequence>
<dbReference type="AlphaFoldDB" id="A0A318I408"/>
<accession>A0A318I408</accession>
<evidence type="ECO:0000313" key="2">
    <source>
        <dbReference type="Proteomes" id="UP000248314"/>
    </source>
</evidence>
<dbReference type="Proteomes" id="UP000248314">
    <property type="component" value="Unassembled WGS sequence"/>
</dbReference>
<protein>
    <submittedName>
        <fullName evidence="1">Uncharacterized protein</fullName>
    </submittedName>
</protein>
<evidence type="ECO:0000313" key="1">
    <source>
        <dbReference type="EMBL" id="PXX22257.1"/>
    </source>
</evidence>
<dbReference type="STRING" id="1122991.GCA_000613445_00872"/>
<name>A0A318I408_9BACT</name>
<comment type="caution">
    <text evidence="1">The sequence shown here is derived from an EMBL/GenBank/DDBJ whole genome shotgun (WGS) entry which is preliminary data.</text>
</comment>
<reference evidence="1 2" key="1">
    <citation type="submission" date="2018-05" db="EMBL/GenBank/DDBJ databases">
        <title>Genomic Encyclopedia of Type Strains, Phase I: the one thousand microbial genomes (KMG-I) project.</title>
        <authorList>
            <person name="Kyrpides N."/>
        </authorList>
    </citation>
    <scope>NUCLEOTIDE SEQUENCE [LARGE SCALE GENOMIC DNA]</scope>
    <source>
        <strain evidence="1 2">DSM 15611</strain>
    </source>
</reference>
<proteinExistence type="predicted"/>
<dbReference type="EMBL" id="QJJX01000012">
    <property type="protein sequence ID" value="PXX22257.1"/>
    <property type="molecule type" value="Genomic_DNA"/>
</dbReference>
<keyword evidence="2" id="KW-1185">Reference proteome</keyword>
<gene>
    <name evidence="1" type="ORF">EJ73_01246</name>
</gene>
<organism evidence="1 2">
    <name type="scientific">Hoylesella shahii DSM 15611 = JCM 12083</name>
    <dbReference type="NCBI Taxonomy" id="1122991"/>
    <lineage>
        <taxon>Bacteria</taxon>
        <taxon>Pseudomonadati</taxon>
        <taxon>Bacteroidota</taxon>
        <taxon>Bacteroidia</taxon>
        <taxon>Bacteroidales</taxon>
        <taxon>Prevotellaceae</taxon>
        <taxon>Hoylesella</taxon>
    </lineage>
</organism>